<protein>
    <submittedName>
        <fullName evidence="5 6">Protein kinase domain-containing protein</fullName>
    </submittedName>
</protein>
<evidence type="ECO:0000256" key="1">
    <source>
        <dbReference type="SAM" id="Coils"/>
    </source>
</evidence>
<dbReference type="WBParaSite" id="TCONS_00008577.p1">
    <property type="protein sequence ID" value="TCONS_00008577.p1"/>
    <property type="gene ID" value="XLOC_006514"/>
</dbReference>
<feature type="region of interest" description="Disordered" evidence="2">
    <location>
        <begin position="360"/>
        <end position="445"/>
    </location>
</feature>
<evidence type="ECO:0000313" key="6">
    <source>
        <dbReference type="WBParaSite" id="TCONS_00008577.p1"/>
    </source>
</evidence>
<feature type="compositionally biased region" description="Basic residues" evidence="2">
    <location>
        <begin position="429"/>
        <end position="438"/>
    </location>
</feature>
<dbReference type="Proteomes" id="UP000035681">
    <property type="component" value="Unplaced"/>
</dbReference>
<dbReference type="InterPro" id="IPR000719">
    <property type="entry name" value="Prot_kinase_dom"/>
</dbReference>
<dbReference type="SMART" id="SM00220">
    <property type="entry name" value="S_TKc"/>
    <property type="match status" value="1"/>
</dbReference>
<evidence type="ECO:0000256" key="2">
    <source>
        <dbReference type="SAM" id="MobiDB-lite"/>
    </source>
</evidence>
<feature type="domain" description="Protein kinase" evidence="3">
    <location>
        <begin position="44"/>
        <end position="321"/>
    </location>
</feature>
<feature type="compositionally biased region" description="Basic and acidic residues" evidence="2">
    <location>
        <begin position="409"/>
        <end position="421"/>
    </location>
</feature>
<dbReference type="PANTHER" id="PTHR11909">
    <property type="entry name" value="CASEIN KINASE-RELATED"/>
    <property type="match status" value="1"/>
</dbReference>
<keyword evidence="4" id="KW-1185">Reference proteome</keyword>
<dbReference type="SUPFAM" id="SSF56112">
    <property type="entry name" value="Protein kinase-like (PK-like)"/>
    <property type="match status" value="1"/>
</dbReference>
<dbReference type="InterPro" id="IPR011009">
    <property type="entry name" value="Kinase-like_dom_sf"/>
</dbReference>
<dbReference type="InterPro" id="IPR050235">
    <property type="entry name" value="CK1_Ser-Thr_kinase"/>
</dbReference>
<dbReference type="GO" id="GO:0005524">
    <property type="term" value="F:ATP binding"/>
    <property type="evidence" value="ECO:0007669"/>
    <property type="project" value="InterPro"/>
</dbReference>
<feature type="compositionally biased region" description="Polar residues" evidence="2">
    <location>
        <begin position="377"/>
        <end position="406"/>
    </location>
</feature>
<accession>A0A0K0DV91</accession>
<sequence>MTDIVDDSNYKSYELVKPSDKSLDNEKINNVKHNELSGKKVNGIEIHNLLGEGGFGCVYKCTMHKRSGETLSGAFKAEMNKKGTTTSNGLVYECSILRKLEAEGNMYHFTNLYINGQRPLFSFMVLQLVGPNLYDICTYLPDEKFEYNTFIRVAYQTLESIQALHNIGYLHNDLKPANFAIGDKSHETDGIIVYMLDFGLSREYGSKENPIKNVYKKPKNGIEYTGTISHCSPNAHQRKELGRRDDMYAWIFLCMDFYNELPWRTLEKDEEIEEMKLKCTYETYCKFLPKGFHCLLKHIDSLGVYDKPDYNMCFNEINKLMKEAKIKMEDPYQWELLPIEAKKSLNIRLEPRKNNAIKKQVISKKKTAKDMEGKARQLSNKNLSVKKQRNLDNNNSVRNANLSCKNKQNHNDKKSTKDKASSKPCQKVKEKKNNKKSKIGLDDDTNTNKLLTEEFLSSCVGETNEMMEKKLSTFETQLKNKMENNKKQLNQKNNNI</sequence>
<dbReference type="WBParaSite" id="SSTP_0000115500.1">
    <property type="protein sequence ID" value="SSTP_0000115500.1"/>
    <property type="gene ID" value="SSTP_0000115500"/>
</dbReference>
<organism evidence="5">
    <name type="scientific">Strongyloides stercoralis</name>
    <name type="common">Threadworm</name>
    <dbReference type="NCBI Taxonomy" id="6248"/>
    <lineage>
        <taxon>Eukaryota</taxon>
        <taxon>Metazoa</taxon>
        <taxon>Ecdysozoa</taxon>
        <taxon>Nematoda</taxon>
        <taxon>Chromadorea</taxon>
        <taxon>Rhabditida</taxon>
        <taxon>Tylenchina</taxon>
        <taxon>Panagrolaimomorpha</taxon>
        <taxon>Strongyloidoidea</taxon>
        <taxon>Strongyloididae</taxon>
        <taxon>Strongyloides</taxon>
    </lineage>
</organism>
<reference evidence="5" key="1">
    <citation type="submission" date="2015-08" db="UniProtKB">
        <authorList>
            <consortium name="WormBaseParasite"/>
        </authorList>
    </citation>
    <scope>IDENTIFICATION</scope>
</reference>
<dbReference type="GO" id="GO:0004672">
    <property type="term" value="F:protein kinase activity"/>
    <property type="evidence" value="ECO:0007669"/>
    <property type="project" value="InterPro"/>
</dbReference>
<dbReference type="STRING" id="6248.A0A0K0DV91"/>
<dbReference type="PROSITE" id="PS50011">
    <property type="entry name" value="PROTEIN_KINASE_DOM"/>
    <property type="match status" value="1"/>
</dbReference>
<name>A0A0K0DV91_STRER</name>
<dbReference type="Gene3D" id="1.10.510.10">
    <property type="entry name" value="Transferase(Phosphotransferase) domain 1"/>
    <property type="match status" value="1"/>
</dbReference>
<evidence type="ECO:0000313" key="5">
    <source>
        <dbReference type="WBParaSite" id="SSTP_0000115500.1"/>
    </source>
</evidence>
<evidence type="ECO:0000259" key="3">
    <source>
        <dbReference type="PROSITE" id="PS50011"/>
    </source>
</evidence>
<proteinExistence type="predicted"/>
<evidence type="ECO:0000313" key="4">
    <source>
        <dbReference type="Proteomes" id="UP000035681"/>
    </source>
</evidence>
<keyword evidence="1" id="KW-0175">Coiled coil</keyword>
<feature type="coiled-coil region" evidence="1">
    <location>
        <begin position="464"/>
        <end position="495"/>
    </location>
</feature>
<dbReference type="Pfam" id="PF00069">
    <property type="entry name" value="Pkinase"/>
    <property type="match status" value="1"/>
</dbReference>
<dbReference type="AlphaFoldDB" id="A0A0K0DV91"/>